<dbReference type="AlphaFoldDB" id="A0A3N0BVG7"/>
<protein>
    <submittedName>
        <fullName evidence="1">Uncharacterized protein</fullName>
    </submittedName>
</protein>
<evidence type="ECO:0000313" key="1">
    <source>
        <dbReference type="EMBL" id="RNL52775.1"/>
    </source>
</evidence>
<accession>A0A3N0BVG7</accession>
<reference evidence="1 2" key="1">
    <citation type="submission" date="2018-10" db="EMBL/GenBank/DDBJ databases">
        <title>Genome sequencing of Pedobacter jejuensis TNB23.</title>
        <authorList>
            <person name="Cho Y.-J."/>
            <person name="Cho A."/>
            <person name="Kim O.-S."/>
        </authorList>
    </citation>
    <scope>NUCLEOTIDE SEQUENCE [LARGE SCALE GENOMIC DNA]</scope>
    <source>
        <strain evidence="1 2">TNB23</strain>
    </source>
</reference>
<gene>
    <name evidence="1" type="ORF">D7004_10805</name>
</gene>
<organism evidence="1 2">
    <name type="scientific">Pedobacter jejuensis</name>
    <dbReference type="NCBI Taxonomy" id="1268550"/>
    <lineage>
        <taxon>Bacteria</taxon>
        <taxon>Pseudomonadati</taxon>
        <taxon>Bacteroidota</taxon>
        <taxon>Sphingobacteriia</taxon>
        <taxon>Sphingobacteriales</taxon>
        <taxon>Sphingobacteriaceae</taxon>
        <taxon>Pedobacter</taxon>
    </lineage>
</organism>
<sequence length="468" mass="54272">MYRNDSLFTQLIDFLPKVLPLINPAIKDSYFPTTLNEYPVLKYQSNGFPGISNYPSRVDISNLFRPSYGNTPPKVNLEASEGYLVMLEMLMAMPEIIAYYSTPNKKKDDDKWFAFACADIIENFVERYYYLHGDVFDLSKFVDIYIPFENYIYAENLGFDISVPILFVKFETDFYQLVPGIKIRRISDEVQRGRYKIKSYSPAILESVMMSATHELVLENYYYKKPLNYFQDPFGDAKIYPHMLIEQFFTTLKIATDITSGYAQILIHPINWVGNYVSDITSLLGTSVRNYPGFFDDYLWNKEEFQKVSDDQLEEVKSIFTGVYKSEKNQINFALKRFYKSTLRAEEEDIIVDLIIALEMLLSDSEKNEITHKLALRISTLLSKHLPEKYEPLAVFANVKKIYAYRSGIVHGNYKTKQIKEIKTADNTTVPIVNLANEYLREILSTVIHEPKYLEATVIDKLLLTGSL</sequence>
<evidence type="ECO:0000313" key="2">
    <source>
        <dbReference type="Proteomes" id="UP000274046"/>
    </source>
</evidence>
<dbReference type="EMBL" id="RBEE01000022">
    <property type="protein sequence ID" value="RNL52775.1"/>
    <property type="molecule type" value="Genomic_DNA"/>
</dbReference>
<dbReference type="RefSeq" id="WP_123205876.1">
    <property type="nucleotide sequence ID" value="NZ_RBEE01000022.1"/>
</dbReference>
<dbReference type="Proteomes" id="UP000274046">
    <property type="component" value="Unassembled WGS sequence"/>
</dbReference>
<comment type="caution">
    <text evidence="1">The sequence shown here is derived from an EMBL/GenBank/DDBJ whole genome shotgun (WGS) entry which is preliminary data.</text>
</comment>
<name>A0A3N0BVG7_9SPHI</name>
<proteinExistence type="predicted"/>
<dbReference type="OrthoDB" id="8368982at2"/>
<keyword evidence="2" id="KW-1185">Reference proteome</keyword>